<dbReference type="CDD" id="cd09111">
    <property type="entry name" value="PLDc_ymdC_like_1"/>
    <property type="match status" value="1"/>
</dbReference>
<dbReference type="SUPFAM" id="SSF56024">
    <property type="entry name" value="Phospholipase D/nuclease"/>
    <property type="match status" value="2"/>
</dbReference>
<dbReference type="CDD" id="cd09113">
    <property type="entry name" value="PLDc_ymdC_like_2"/>
    <property type="match status" value="1"/>
</dbReference>
<feature type="chain" id="PRO_5018733789" evidence="1">
    <location>
        <begin position="23"/>
        <end position="507"/>
    </location>
</feature>
<gene>
    <name evidence="3" type="ORF">EKG39_21470</name>
</gene>
<feature type="signal peptide" evidence="1">
    <location>
        <begin position="1"/>
        <end position="22"/>
    </location>
</feature>
<feature type="domain" description="PLD phosphodiesterase" evidence="2">
    <location>
        <begin position="165"/>
        <end position="192"/>
    </location>
</feature>
<dbReference type="SMART" id="SM00155">
    <property type="entry name" value="PLDc"/>
    <property type="match status" value="2"/>
</dbReference>
<evidence type="ECO:0000313" key="4">
    <source>
        <dbReference type="Proteomes" id="UP000282060"/>
    </source>
</evidence>
<dbReference type="PANTHER" id="PTHR21248">
    <property type="entry name" value="CARDIOLIPIN SYNTHASE"/>
    <property type="match status" value="1"/>
</dbReference>
<dbReference type="AlphaFoldDB" id="A0A3S0I3V7"/>
<dbReference type="PANTHER" id="PTHR21248:SF12">
    <property type="entry name" value="CARDIOLIPIN SYNTHASE C"/>
    <property type="match status" value="1"/>
</dbReference>
<evidence type="ECO:0000313" key="3">
    <source>
        <dbReference type="EMBL" id="RTR26811.1"/>
    </source>
</evidence>
<proteinExistence type="predicted"/>
<organism evidence="3 4">
    <name type="scientific">Shewanella atlantica</name>
    <dbReference type="NCBI Taxonomy" id="271099"/>
    <lineage>
        <taxon>Bacteria</taxon>
        <taxon>Pseudomonadati</taxon>
        <taxon>Pseudomonadota</taxon>
        <taxon>Gammaproteobacteria</taxon>
        <taxon>Alteromonadales</taxon>
        <taxon>Shewanellaceae</taxon>
        <taxon>Shewanella</taxon>
    </lineage>
</organism>
<dbReference type="InterPro" id="IPR001736">
    <property type="entry name" value="PLipase_D/transphosphatidylase"/>
</dbReference>
<dbReference type="Proteomes" id="UP000282060">
    <property type="component" value="Unassembled WGS sequence"/>
</dbReference>
<dbReference type="Gene3D" id="3.30.870.10">
    <property type="entry name" value="Endonuclease Chain A"/>
    <property type="match status" value="2"/>
</dbReference>
<dbReference type="Pfam" id="PF13091">
    <property type="entry name" value="PLDc_2"/>
    <property type="match status" value="2"/>
</dbReference>
<keyword evidence="1" id="KW-0732">Signal</keyword>
<protein>
    <submittedName>
        <fullName evidence="3">Phospholipase D family protein</fullName>
    </submittedName>
</protein>
<comment type="caution">
    <text evidence="3">The sequence shown here is derived from an EMBL/GenBank/DDBJ whole genome shotgun (WGS) entry which is preliminary data.</text>
</comment>
<dbReference type="GO" id="GO:0032049">
    <property type="term" value="P:cardiolipin biosynthetic process"/>
    <property type="evidence" value="ECO:0007669"/>
    <property type="project" value="UniProtKB-ARBA"/>
</dbReference>
<dbReference type="GO" id="GO:0030572">
    <property type="term" value="F:phosphatidyltransferase activity"/>
    <property type="evidence" value="ECO:0007669"/>
    <property type="project" value="UniProtKB-ARBA"/>
</dbReference>
<accession>A0A3S0I3V7</accession>
<dbReference type="EMBL" id="RXNV01000019">
    <property type="protein sequence ID" value="RTR26811.1"/>
    <property type="molecule type" value="Genomic_DNA"/>
</dbReference>
<keyword evidence="4" id="KW-1185">Reference proteome</keyword>
<sequence length="507" mass="56958">MKSKPLGCWAAFFCLVCLSACGSLPDFGDKEPSYKLPASSNANLVQFTTPLIVNHPAQTGVVPLTNGLDAFIARLAIITAASTSVDLQYYIYRPDETGKLLVWHLLDAAERGVRVRILLDDLTTKELDRGLMLLSKHPNIHIRLFNPSSSRAYRGLEFITGFSRMNHRMHNKSLTVDNSATVVGGRNIGNEYFSNNEDVDFGDFDLLAIGKAVDEVSNQFDLYWNAEVTVPIETLSDKSFSEEELIDADESYRAERLAFETNEYLGRLELSLFLEELREHKLKWYWGKAEVVFDPPQKAQKKDDQLWLLSDLSKFLESAKEEVMIVSPYFVPTAQGTRDLVAASQSGLSVTVVTNSLAATDVLAVHAGYQGYRKALLDGGVKIFEVRVDPEHRPSGWMGSSRTSLHAKTFILDRKSIFVGSFNFDPRSAWINTEMGMIFHQVEFADGVVTAIETGLKESAFRLDIEEGELVWFDDLRSEKLHSEPGAGFWRKFMADFISLFPFESQL</sequence>
<reference evidence="3 4" key="1">
    <citation type="submission" date="2018-12" db="EMBL/GenBank/DDBJ databases">
        <authorList>
            <person name="Yu L."/>
        </authorList>
    </citation>
    <scope>NUCLEOTIDE SEQUENCE [LARGE SCALE GENOMIC DNA]</scope>
    <source>
        <strain evidence="3 4">HAW-EB5</strain>
    </source>
</reference>
<dbReference type="OrthoDB" id="9814092at2"/>
<feature type="domain" description="PLD phosphodiesterase" evidence="2">
    <location>
        <begin position="401"/>
        <end position="428"/>
    </location>
</feature>
<dbReference type="PROSITE" id="PS50035">
    <property type="entry name" value="PLD"/>
    <property type="match status" value="2"/>
</dbReference>
<dbReference type="InterPro" id="IPR025202">
    <property type="entry name" value="PLD-like_dom"/>
</dbReference>
<evidence type="ECO:0000256" key="1">
    <source>
        <dbReference type="SAM" id="SignalP"/>
    </source>
</evidence>
<name>A0A3S0I3V7_9GAMM</name>
<dbReference type="RefSeq" id="WP_126508044.1">
    <property type="nucleotide sequence ID" value="NZ_RXNV01000019.1"/>
</dbReference>
<evidence type="ECO:0000259" key="2">
    <source>
        <dbReference type="PROSITE" id="PS50035"/>
    </source>
</evidence>